<name>A0A165I7V7_EXIGL</name>
<dbReference type="AlphaFoldDB" id="A0A165I7V7"/>
<gene>
    <name evidence="3" type="ORF">EXIGLDRAFT_768462</name>
</gene>
<proteinExistence type="predicted"/>
<organism evidence="3 4">
    <name type="scientific">Exidia glandulosa HHB12029</name>
    <dbReference type="NCBI Taxonomy" id="1314781"/>
    <lineage>
        <taxon>Eukaryota</taxon>
        <taxon>Fungi</taxon>
        <taxon>Dikarya</taxon>
        <taxon>Basidiomycota</taxon>
        <taxon>Agaricomycotina</taxon>
        <taxon>Agaricomycetes</taxon>
        <taxon>Auriculariales</taxon>
        <taxon>Exidiaceae</taxon>
        <taxon>Exidia</taxon>
    </lineage>
</organism>
<feature type="signal peptide" evidence="2">
    <location>
        <begin position="1"/>
        <end position="24"/>
    </location>
</feature>
<feature type="transmembrane region" description="Helical" evidence="1">
    <location>
        <begin position="34"/>
        <end position="56"/>
    </location>
</feature>
<keyword evidence="2" id="KW-0732">Signal</keyword>
<keyword evidence="1" id="KW-0812">Transmembrane</keyword>
<protein>
    <submittedName>
        <fullName evidence="3">Uncharacterized protein</fullName>
    </submittedName>
</protein>
<accession>A0A165I7V7</accession>
<dbReference type="Proteomes" id="UP000077266">
    <property type="component" value="Unassembled WGS sequence"/>
</dbReference>
<feature type="chain" id="PRO_5007859142" evidence="2">
    <location>
        <begin position="25"/>
        <end position="81"/>
    </location>
</feature>
<evidence type="ECO:0000256" key="2">
    <source>
        <dbReference type="SAM" id="SignalP"/>
    </source>
</evidence>
<dbReference type="EMBL" id="KV425997">
    <property type="protein sequence ID" value="KZV93025.1"/>
    <property type="molecule type" value="Genomic_DNA"/>
</dbReference>
<evidence type="ECO:0000313" key="4">
    <source>
        <dbReference type="Proteomes" id="UP000077266"/>
    </source>
</evidence>
<evidence type="ECO:0000313" key="3">
    <source>
        <dbReference type="EMBL" id="KZV93025.1"/>
    </source>
</evidence>
<keyword evidence="1" id="KW-1133">Transmembrane helix</keyword>
<evidence type="ECO:0000256" key="1">
    <source>
        <dbReference type="SAM" id="Phobius"/>
    </source>
</evidence>
<keyword evidence="1" id="KW-0472">Membrane</keyword>
<keyword evidence="4" id="KW-1185">Reference proteome</keyword>
<dbReference type="InParanoid" id="A0A165I7V7"/>
<sequence length="81" mass="8860">MFSAVWPALLLQTLLLIALTVVYLDDSIEKDVIVFYVSIPWRAQQVVVLGVLAWVVRSRSFGAENGASTPLQAPLSTKESA</sequence>
<reference evidence="3 4" key="1">
    <citation type="journal article" date="2016" name="Mol. Biol. Evol.">
        <title>Comparative Genomics of Early-Diverging Mushroom-Forming Fungi Provides Insights into the Origins of Lignocellulose Decay Capabilities.</title>
        <authorList>
            <person name="Nagy L.G."/>
            <person name="Riley R."/>
            <person name="Tritt A."/>
            <person name="Adam C."/>
            <person name="Daum C."/>
            <person name="Floudas D."/>
            <person name="Sun H."/>
            <person name="Yadav J.S."/>
            <person name="Pangilinan J."/>
            <person name="Larsson K.H."/>
            <person name="Matsuura K."/>
            <person name="Barry K."/>
            <person name="Labutti K."/>
            <person name="Kuo R."/>
            <person name="Ohm R.A."/>
            <person name="Bhattacharya S.S."/>
            <person name="Shirouzu T."/>
            <person name="Yoshinaga Y."/>
            <person name="Martin F.M."/>
            <person name="Grigoriev I.V."/>
            <person name="Hibbett D.S."/>
        </authorList>
    </citation>
    <scope>NUCLEOTIDE SEQUENCE [LARGE SCALE GENOMIC DNA]</scope>
    <source>
        <strain evidence="3 4">HHB12029</strain>
    </source>
</reference>